<organism evidence="6 7">
    <name type="scientific">Micromonospora craniellae</name>
    <dbReference type="NCBI Taxonomy" id="2294034"/>
    <lineage>
        <taxon>Bacteria</taxon>
        <taxon>Bacillati</taxon>
        <taxon>Actinomycetota</taxon>
        <taxon>Actinomycetes</taxon>
        <taxon>Micromonosporales</taxon>
        <taxon>Micromonosporaceae</taxon>
        <taxon>Micromonospora</taxon>
    </lineage>
</organism>
<dbReference type="OrthoDB" id="9794684at2"/>
<dbReference type="EMBL" id="QVFU01000126">
    <property type="protein sequence ID" value="RFS39309.1"/>
    <property type="molecule type" value="Genomic_DNA"/>
</dbReference>
<keyword evidence="4 5" id="KW-0472">Membrane</keyword>
<dbReference type="AlphaFoldDB" id="A0A372FQ90"/>
<dbReference type="Gene3D" id="1.10.3720.10">
    <property type="entry name" value="MetI-like"/>
    <property type="match status" value="1"/>
</dbReference>
<evidence type="ECO:0000313" key="6">
    <source>
        <dbReference type="EMBL" id="RFS39309.1"/>
    </source>
</evidence>
<evidence type="ECO:0008006" key="8">
    <source>
        <dbReference type="Google" id="ProtNLM"/>
    </source>
</evidence>
<reference evidence="6 7" key="1">
    <citation type="submission" date="2018-08" db="EMBL/GenBank/DDBJ databases">
        <title>Verrucosispora craniellae sp. nov., isolated from a marine sponge in the South China Sea.</title>
        <authorList>
            <person name="Li L."/>
            <person name="Lin H.W."/>
        </authorList>
    </citation>
    <scope>NUCLEOTIDE SEQUENCE [LARGE SCALE GENOMIC DNA]</scope>
    <source>
        <strain evidence="6 7">LHW63014</strain>
    </source>
</reference>
<keyword evidence="2 5" id="KW-0812">Transmembrane</keyword>
<proteinExistence type="predicted"/>
<accession>A0A372FQ90</accession>
<keyword evidence="7" id="KW-1185">Reference proteome</keyword>
<evidence type="ECO:0000256" key="1">
    <source>
        <dbReference type="ARBA" id="ARBA00004141"/>
    </source>
</evidence>
<protein>
    <recommendedName>
        <fullName evidence="8">Carbohydrate ABC transporter permease</fullName>
    </recommendedName>
</protein>
<evidence type="ECO:0000256" key="5">
    <source>
        <dbReference type="SAM" id="Phobius"/>
    </source>
</evidence>
<evidence type="ECO:0000313" key="7">
    <source>
        <dbReference type="Proteomes" id="UP000262621"/>
    </source>
</evidence>
<feature type="transmembrane region" description="Helical" evidence="5">
    <location>
        <begin position="20"/>
        <end position="40"/>
    </location>
</feature>
<name>A0A372FQ90_9ACTN</name>
<dbReference type="GO" id="GO:0016020">
    <property type="term" value="C:membrane"/>
    <property type="evidence" value="ECO:0007669"/>
    <property type="project" value="UniProtKB-SubCell"/>
</dbReference>
<evidence type="ECO:0000256" key="2">
    <source>
        <dbReference type="ARBA" id="ARBA00022692"/>
    </source>
</evidence>
<dbReference type="Proteomes" id="UP000262621">
    <property type="component" value="Unassembled WGS sequence"/>
</dbReference>
<dbReference type="SUPFAM" id="SSF161098">
    <property type="entry name" value="MetI-like"/>
    <property type="match status" value="1"/>
</dbReference>
<evidence type="ECO:0000256" key="4">
    <source>
        <dbReference type="ARBA" id="ARBA00023136"/>
    </source>
</evidence>
<dbReference type="InterPro" id="IPR035906">
    <property type="entry name" value="MetI-like_sf"/>
</dbReference>
<keyword evidence="3 5" id="KW-1133">Transmembrane helix</keyword>
<evidence type="ECO:0000256" key="3">
    <source>
        <dbReference type="ARBA" id="ARBA00022989"/>
    </source>
</evidence>
<gene>
    <name evidence="6" type="ORF">D0Q02_30825</name>
</gene>
<dbReference type="RefSeq" id="WP_147333661.1">
    <property type="nucleotide sequence ID" value="NZ_CP061725.1"/>
</dbReference>
<comment type="caution">
    <text evidence="6">The sequence shown here is derived from an EMBL/GenBank/DDBJ whole genome shotgun (WGS) entry which is preliminary data.</text>
</comment>
<sequence>MSTPTEKVIQRARRSGGTVAANAVMALFVVYFLLPFWWLLVAATKDNDGLFGSDPLWFADMQLLRNMRLLFAQDDGVYLR</sequence>
<comment type="subcellular location">
    <subcellularLocation>
        <location evidence="1">Membrane</location>
        <topology evidence="1">Multi-pass membrane protein</topology>
    </subcellularLocation>
</comment>